<dbReference type="InterPro" id="IPR046786">
    <property type="entry name" value="MotA_N"/>
</dbReference>
<feature type="transmembrane region" description="Helical" evidence="12">
    <location>
        <begin position="7"/>
        <end position="25"/>
    </location>
</feature>
<dbReference type="InterPro" id="IPR000540">
    <property type="entry name" value="Flag_MotA_CS"/>
</dbReference>
<dbReference type="InterPro" id="IPR002898">
    <property type="entry name" value="MotA_ExbB_proton_chnl"/>
</dbReference>
<dbReference type="InterPro" id="IPR047055">
    <property type="entry name" value="MotA-like"/>
</dbReference>
<dbReference type="Pfam" id="PF01618">
    <property type="entry name" value="MotA_ExbB"/>
    <property type="match status" value="1"/>
</dbReference>
<proteinExistence type="inferred from homology"/>
<keyword evidence="7" id="KW-0283">Flagellar rotation</keyword>
<accession>A0ABM8YMA6</accession>
<keyword evidence="5" id="KW-0145">Chemotaxis</keyword>
<keyword evidence="16" id="KW-1185">Reference proteome</keyword>
<evidence type="ECO:0000256" key="9">
    <source>
        <dbReference type="ARBA" id="ARBA00022989"/>
    </source>
</evidence>
<organism evidence="15 16">
    <name type="scientific">Sutcliffiella rhizosphaerae</name>
    <dbReference type="NCBI Taxonomy" id="2880967"/>
    <lineage>
        <taxon>Bacteria</taxon>
        <taxon>Bacillati</taxon>
        <taxon>Bacillota</taxon>
        <taxon>Bacilli</taxon>
        <taxon>Bacillales</taxon>
        <taxon>Bacillaceae</taxon>
        <taxon>Sutcliffiella</taxon>
    </lineage>
</organism>
<dbReference type="PANTHER" id="PTHR30433:SF3">
    <property type="entry name" value="MOTILITY PROTEIN A"/>
    <property type="match status" value="1"/>
</dbReference>
<keyword evidence="3" id="KW-0813">Transport</keyword>
<dbReference type="EMBL" id="CAKJTJ010000008">
    <property type="protein sequence ID" value="CAG9621138.1"/>
    <property type="molecule type" value="Genomic_DNA"/>
</dbReference>
<evidence type="ECO:0000313" key="16">
    <source>
        <dbReference type="Proteomes" id="UP000789833"/>
    </source>
</evidence>
<feature type="transmembrane region" description="Helical" evidence="12">
    <location>
        <begin position="31"/>
        <end position="54"/>
    </location>
</feature>
<evidence type="ECO:0000256" key="8">
    <source>
        <dbReference type="ARBA" id="ARBA00022781"/>
    </source>
</evidence>
<feature type="domain" description="Motility protein A N-terminal" evidence="14">
    <location>
        <begin position="9"/>
        <end position="96"/>
    </location>
</feature>
<dbReference type="PANTHER" id="PTHR30433">
    <property type="entry name" value="CHEMOTAXIS PROTEIN MOTA"/>
    <property type="match status" value="1"/>
</dbReference>
<evidence type="ECO:0000256" key="6">
    <source>
        <dbReference type="ARBA" id="ARBA00022692"/>
    </source>
</evidence>
<reference evidence="15 16" key="1">
    <citation type="submission" date="2021-10" db="EMBL/GenBank/DDBJ databases">
        <authorList>
            <person name="Criscuolo A."/>
        </authorList>
    </citation>
    <scope>NUCLEOTIDE SEQUENCE [LARGE SCALE GENOMIC DNA]</scope>
    <source>
        <strain evidence="16">CIP 111883</strain>
    </source>
</reference>
<keyword evidence="8" id="KW-0375">Hydrogen ion transport</keyword>
<evidence type="ECO:0000256" key="7">
    <source>
        <dbReference type="ARBA" id="ARBA00022779"/>
    </source>
</evidence>
<keyword evidence="9 12" id="KW-1133">Transmembrane helix</keyword>
<evidence type="ECO:0000313" key="15">
    <source>
        <dbReference type="EMBL" id="CAG9621138.1"/>
    </source>
</evidence>
<name>A0ABM8YMA6_9BACI</name>
<keyword evidence="4" id="KW-1003">Cell membrane</keyword>
<evidence type="ECO:0000256" key="3">
    <source>
        <dbReference type="ARBA" id="ARBA00022448"/>
    </source>
</evidence>
<comment type="similarity">
    <text evidence="2">Belongs to the MotA family.</text>
</comment>
<evidence type="ECO:0000256" key="12">
    <source>
        <dbReference type="SAM" id="Phobius"/>
    </source>
</evidence>
<evidence type="ECO:0000256" key="10">
    <source>
        <dbReference type="ARBA" id="ARBA00023065"/>
    </source>
</evidence>
<evidence type="ECO:0000256" key="5">
    <source>
        <dbReference type="ARBA" id="ARBA00022500"/>
    </source>
</evidence>
<evidence type="ECO:0000259" key="13">
    <source>
        <dbReference type="Pfam" id="PF01618"/>
    </source>
</evidence>
<comment type="caution">
    <text evidence="15">The sequence shown here is derived from an EMBL/GenBank/DDBJ whole genome shotgun (WGS) entry which is preliminary data.</text>
</comment>
<dbReference type="Proteomes" id="UP000789833">
    <property type="component" value="Unassembled WGS sequence"/>
</dbReference>
<feature type="transmembrane region" description="Helical" evidence="12">
    <location>
        <begin position="147"/>
        <end position="173"/>
    </location>
</feature>
<evidence type="ECO:0000259" key="14">
    <source>
        <dbReference type="Pfam" id="PF20560"/>
    </source>
</evidence>
<feature type="transmembrane region" description="Helical" evidence="12">
    <location>
        <begin position="185"/>
        <end position="204"/>
    </location>
</feature>
<evidence type="ECO:0000256" key="1">
    <source>
        <dbReference type="ARBA" id="ARBA00004651"/>
    </source>
</evidence>
<gene>
    <name evidence="15" type="primary">pomA</name>
    <name evidence="15" type="ORF">BACCIP111883_01910</name>
</gene>
<dbReference type="Pfam" id="PF20560">
    <property type="entry name" value="MotA_N"/>
    <property type="match status" value="1"/>
</dbReference>
<dbReference type="NCBIfam" id="NF005997">
    <property type="entry name" value="PRK08124.1"/>
    <property type="match status" value="1"/>
</dbReference>
<dbReference type="PROSITE" id="PS01307">
    <property type="entry name" value="MOTA"/>
    <property type="match status" value="1"/>
</dbReference>
<evidence type="ECO:0000256" key="4">
    <source>
        <dbReference type="ARBA" id="ARBA00022475"/>
    </source>
</evidence>
<feature type="domain" description="MotA/TolQ/ExbB proton channel" evidence="13">
    <location>
        <begin position="104"/>
        <end position="219"/>
    </location>
</feature>
<protein>
    <submittedName>
        <fullName evidence="15">Chemotaxis protein PomA</fullName>
    </submittedName>
</protein>
<evidence type="ECO:0000256" key="11">
    <source>
        <dbReference type="ARBA" id="ARBA00023136"/>
    </source>
</evidence>
<keyword evidence="10" id="KW-0406">Ion transport</keyword>
<keyword evidence="11 12" id="KW-0472">Membrane</keyword>
<keyword evidence="6 12" id="KW-0812">Transmembrane</keyword>
<evidence type="ECO:0000256" key="2">
    <source>
        <dbReference type="ARBA" id="ARBA00008038"/>
    </source>
</evidence>
<sequence length="267" mass="29034">MSFMDRTTLIGLVVGLIAVGVGMFMKGVSPVALINPAALLIILLGTVGAVVIAFPSAEIKRVPKLFGILFKEKKLMNKLELIRTFSELAQVARKEGLLALEPSTNEIEDDFLKNGISLVIDGQSADFIKDVLSEEIEAMEERHKSGALIFTQAGTYAPTLGVLGAVIGLVAALQYMNNIDGLGQAISAAFIATLLGIFTGYVLWHPFANKLKRKSKLEADLKYMMIEGLLSIQQGESPRVIERKLGSYLPANERKKILEESDELANE</sequence>
<comment type="subcellular location">
    <subcellularLocation>
        <location evidence="1">Cell membrane</location>
        <topology evidence="1">Multi-pass membrane protein</topology>
    </subcellularLocation>
</comment>